<reference evidence="4 5" key="1">
    <citation type="submission" date="2020-08" db="EMBL/GenBank/DDBJ databases">
        <title>Genomic Encyclopedia of Type Strains, Phase IV (KMG-IV): sequencing the most valuable type-strain genomes for metagenomic binning, comparative biology and taxonomic classification.</title>
        <authorList>
            <person name="Goeker M."/>
        </authorList>
    </citation>
    <scope>NUCLEOTIDE SEQUENCE [LARGE SCALE GENOMIC DNA]</scope>
    <source>
        <strain evidence="4 5">DSM 7051</strain>
    </source>
</reference>
<dbReference type="GO" id="GO:0030170">
    <property type="term" value="F:pyridoxal phosphate binding"/>
    <property type="evidence" value="ECO:0007669"/>
    <property type="project" value="InterPro"/>
</dbReference>
<dbReference type="EC" id="4.3.1.15" evidence="4"/>
<keyword evidence="4" id="KW-0456">Lyase</keyword>
<evidence type="ECO:0000259" key="3">
    <source>
        <dbReference type="Pfam" id="PF00291"/>
    </source>
</evidence>
<proteinExistence type="predicted"/>
<dbReference type="Pfam" id="PF00291">
    <property type="entry name" value="PALP"/>
    <property type="match status" value="1"/>
</dbReference>
<gene>
    <name evidence="4" type="ORF">GGR00_002755</name>
</gene>
<dbReference type="Proteomes" id="UP000536262">
    <property type="component" value="Unassembled WGS sequence"/>
</dbReference>
<organism evidence="4 5">
    <name type="scientific">Aminobacter aganoensis</name>
    <dbReference type="NCBI Taxonomy" id="83264"/>
    <lineage>
        <taxon>Bacteria</taxon>
        <taxon>Pseudomonadati</taxon>
        <taxon>Pseudomonadota</taxon>
        <taxon>Alphaproteobacteria</taxon>
        <taxon>Hyphomicrobiales</taxon>
        <taxon>Phyllobacteriaceae</taxon>
        <taxon>Aminobacter</taxon>
    </lineage>
</organism>
<dbReference type="SUPFAM" id="SSF53686">
    <property type="entry name" value="Tryptophan synthase beta subunit-like PLP-dependent enzymes"/>
    <property type="match status" value="1"/>
</dbReference>
<evidence type="ECO:0000256" key="2">
    <source>
        <dbReference type="ARBA" id="ARBA00022898"/>
    </source>
</evidence>
<evidence type="ECO:0000313" key="5">
    <source>
        <dbReference type="Proteomes" id="UP000536262"/>
    </source>
</evidence>
<dbReference type="Gene3D" id="3.40.50.1100">
    <property type="match status" value="3"/>
</dbReference>
<name>A0A7X0KLF7_9HYPH</name>
<dbReference type="NCBIfam" id="NF006058">
    <property type="entry name" value="PRK08206.1"/>
    <property type="match status" value="1"/>
</dbReference>
<dbReference type="AlphaFoldDB" id="A0A7X0KLF7"/>
<dbReference type="CDD" id="cd00640">
    <property type="entry name" value="Trp-synth-beta_II"/>
    <property type="match status" value="1"/>
</dbReference>
<dbReference type="InterPro" id="IPR001926">
    <property type="entry name" value="TrpB-like_PALP"/>
</dbReference>
<comment type="cofactor">
    <cofactor evidence="1">
        <name>pyridoxal 5'-phosphate</name>
        <dbReference type="ChEBI" id="CHEBI:597326"/>
    </cofactor>
</comment>
<dbReference type="PANTHER" id="PTHR42937">
    <property type="match status" value="1"/>
</dbReference>
<dbReference type="NCBIfam" id="TIGR01747">
    <property type="entry name" value="diampropi_NH3ly"/>
    <property type="match status" value="1"/>
</dbReference>
<comment type="caution">
    <text evidence="4">The sequence shown here is derived from an EMBL/GenBank/DDBJ whole genome shotgun (WGS) entry which is preliminary data.</text>
</comment>
<keyword evidence="5" id="KW-1185">Reference proteome</keyword>
<sequence length="401" mass="42695">MLIRNQHPDYGTPLEPTDAETLGIEAAEAVERFLSHRPNHKPTPLRSLPALADQLGLGAIHLKDEGYRLGLGSFKALGGAYAVIRLVLEEAQRQLGRTVGMDDLHNPEVAKISASMTFGCATDGNHGRSVAQGAQLVGARSVIFVHGGVSDARVAAITRYGAEMVRVAGTYDDSVAEAARVCAERGWTVVSDTSWPGYEHIPGLVMQGYTAIMREALEKLPQPPTHVFVQSGVGGIAAAAAAYLSIRFGEKRPTFVVVDPARAACIFETARTGRPVKLAHGEPTVMAMLECYEPSPLAWRILSRVADAFMTVEDETAVEVMNRLARPLGHDPVVVAGESGGAGLAGLFTAARDPEMRAMICLDATSRVLLVVTEGATDPDRYRELVGLPPADLASVAIEGK</sequence>
<evidence type="ECO:0000256" key="1">
    <source>
        <dbReference type="ARBA" id="ARBA00001933"/>
    </source>
</evidence>
<dbReference type="GO" id="GO:0008838">
    <property type="term" value="F:diaminopropionate ammonia-lyase activity"/>
    <property type="evidence" value="ECO:0007669"/>
    <property type="project" value="UniProtKB-EC"/>
</dbReference>
<accession>A0A7X0KLF7</accession>
<protein>
    <submittedName>
        <fullName evidence="4">Diaminopropionate ammonia-lyase</fullName>
        <ecNumber evidence="4">4.3.1.15</ecNumber>
    </submittedName>
</protein>
<keyword evidence="2" id="KW-0663">Pyridoxal phosphate</keyword>
<feature type="domain" description="Tryptophan synthase beta chain-like PALP" evidence="3">
    <location>
        <begin position="38"/>
        <end position="373"/>
    </location>
</feature>
<dbReference type="EMBL" id="JACHOU010000005">
    <property type="protein sequence ID" value="MBB6354959.1"/>
    <property type="molecule type" value="Genomic_DNA"/>
</dbReference>
<dbReference type="InterPro" id="IPR010081">
    <property type="entry name" value="DiNH2opropionate_NH3_lyase"/>
</dbReference>
<dbReference type="PANTHER" id="PTHR42937:SF1">
    <property type="entry name" value="DIAMINOPROPIONATE AMMONIA-LYASE"/>
    <property type="match status" value="1"/>
</dbReference>
<dbReference type="RefSeq" id="WP_184699691.1">
    <property type="nucleotide sequence ID" value="NZ_BAABEG010000001.1"/>
</dbReference>
<dbReference type="InterPro" id="IPR036052">
    <property type="entry name" value="TrpB-like_PALP_sf"/>
</dbReference>
<evidence type="ECO:0000313" key="4">
    <source>
        <dbReference type="EMBL" id="MBB6354959.1"/>
    </source>
</evidence>